<protein>
    <submittedName>
        <fullName evidence="1">Uncharacterized protein</fullName>
    </submittedName>
</protein>
<evidence type="ECO:0000313" key="1">
    <source>
        <dbReference type="EMBL" id="PWU84526.1"/>
    </source>
</evidence>
<dbReference type="VEuPathDB" id="TriTrypDB:C4B63_221g11"/>
<organism evidence="1 2">
    <name type="scientific">Trypanosoma cruzi</name>
    <dbReference type="NCBI Taxonomy" id="5693"/>
    <lineage>
        <taxon>Eukaryota</taxon>
        <taxon>Discoba</taxon>
        <taxon>Euglenozoa</taxon>
        <taxon>Kinetoplastea</taxon>
        <taxon>Metakinetoplastina</taxon>
        <taxon>Trypanosomatida</taxon>
        <taxon>Trypanosomatidae</taxon>
        <taxon>Trypanosoma</taxon>
        <taxon>Schizotrypanum</taxon>
    </lineage>
</organism>
<dbReference type="VEuPathDB" id="TriTrypDB:TcBrA4_0137620"/>
<dbReference type="VEuPathDB" id="TriTrypDB:BCY84_02403"/>
<proteinExistence type="predicted"/>
<dbReference type="VEuPathDB" id="TriTrypDB:TcCL_ESM09634"/>
<comment type="caution">
    <text evidence="1">The sequence shown here is derived from an EMBL/GenBank/DDBJ whole genome shotgun (WGS) entry which is preliminary data.</text>
</comment>
<dbReference type="VEuPathDB" id="TriTrypDB:TCDM_10762"/>
<name>A0A2V2UMV4_TRYCR</name>
<dbReference type="AlphaFoldDB" id="A0A2V2UMV4"/>
<dbReference type="VEuPathDB" id="TriTrypDB:TcCLB.508317.40"/>
<dbReference type="VEuPathDB" id="TriTrypDB:TcYC6_0032670"/>
<reference evidence="1 2" key="1">
    <citation type="journal article" date="2018" name="Microb. Genom.">
        <title>Expanding an expanded genome: long-read sequencing of Trypanosoma cruzi.</title>
        <authorList>
            <person name="Berna L."/>
            <person name="Rodriguez M."/>
            <person name="Chiribao M.L."/>
            <person name="Parodi-Talice A."/>
            <person name="Pita S."/>
            <person name="Rijo G."/>
            <person name="Alvarez-Valin F."/>
            <person name="Robello C."/>
        </authorList>
    </citation>
    <scope>NUCLEOTIDE SEQUENCE [LARGE SCALE GENOMIC DNA]</scope>
    <source>
        <strain evidence="1 2">Dm28c</strain>
    </source>
</reference>
<dbReference type="VEuPathDB" id="TriTrypDB:TcG_08254"/>
<accession>A0A2V2UMV4</accession>
<dbReference type="VEuPathDB" id="TriTrypDB:C3747_21g322"/>
<evidence type="ECO:0000313" key="2">
    <source>
        <dbReference type="Proteomes" id="UP000246121"/>
    </source>
</evidence>
<dbReference type="VEuPathDB" id="TriTrypDB:TCSYLVIO_000140"/>
<dbReference type="EMBL" id="PRFA01000221">
    <property type="protein sequence ID" value="PWU84526.1"/>
    <property type="molecule type" value="Genomic_DNA"/>
</dbReference>
<sequence>MIPARRLRLLLGRALEGVPVAASPSPGAGEDLDGYLLKSYMRENATNEKLTELLLSISSLGIASREDWLRLKKVCFFHLPELSCRTVNIIFALLVEKSVCGSVECVRLQDQLAQLNFSKKLRDHECLQTLRCITNVGSRLSPSFIPHALESIQTLVRQCQTELLPTLSYTIGRLLTSKENRGIPIEVQHSLLESLVVRVGSIDCMLLSQSELIYLLWALSAFCSPILSLRTAYLKTSYMLLMRGIKMEEIKDGGPMDLLLLLFGLCPLLECSGLGNSILSSQETGLIMDVTTDHGEMKERSQGTLKRLLDMLNLVLVSLIQNVAREELQNRPVSCVILEMLTWSNATKVLKNAQILYNLLICRLLYGEKGMWFCEPKKKVLSEGEKQPPLVNYFLFEQSTGLLDILKTRLSLSVFSSLPPIGFEKASVREIIVVLEAMVYGNISESLKKIYLKGCIMKLPGAIRIVSGNEFSRIVNLIIKLQLCDQPIISAVHDRCQELGIKKKMLHKKKLNEGANCHINAKNTSMDDWSSDVITLFICETSLKLAGEDKGCKTDVPRLLENLSTRKGMSSATETHCVSIIKSLAKHQLAFKNEKFYQLSLNSVFSRVKTGLPVGLMLSLILDGVKAGVSCEALVNSLLWVGCRLLEGGMAMADAKDVAIYFIAAHELDSLNIAFHPVLLGIFQQEKAIDLLSPHLVTRLFLALCALGIDDRSLLERILDRVESWCLKVVTKAEWSEEDWKASLVFVHALWNLSSEVVWKPLMQMAQKLVSSMIERENEHKTMGYSLFVASAAASFSIHNNAENPFAKGVEKIFISEQLSGFLKIVTSLFSEDAISFSLSRTDALLRAGAMASVIPQYSNIICFLIIAHAVQLFAQGEGNSSKKLTPLGVSLWRYCLKHLEKIPNTDNKLMTAVGFSIRFGASSQAFDRFMSALIEKEADVNMLSVCFIADGLVRTGKRRSVATQFVAHFSQRNCLDDLPAAALLSLLNFFVRDAERVSLGLARADMLTALVWSSLSLKLARLPENKRLWTLVDTVPTETRSSLLMFLSEGGLIDKSSVTELVYPVSTVLSWKLNSINGASIINFLQKVKISLDIRRTNEIAPDLVAEELLKKISERL</sequence>
<dbReference type="Proteomes" id="UP000246121">
    <property type="component" value="Unassembled WGS sequence"/>
</dbReference>
<dbReference type="VEuPathDB" id="TriTrypDB:TCDM_10763"/>
<dbReference type="VEuPathDB" id="TriTrypDB:TcCLB.507849.80"/>
<dbReference type="VEuPathDB" id="TriTrypDB:ECC02_002015"/>
<dbReference type="VEuPathDB" id="TriTrypDB:Tc_MARK_9394"/>
<gene>
    <name evidence="1" type="ORF">C4B63_221g11</name>
</gene>